<dbReference type="EMBL" id="AEAH01004300">
    <property type="protein sequence ID" value="EGH35991.1"/>
    <property type="molecule type" value="Genomic_DNA"/>
</dbReference>
<dbReference type="HOGENOM" id="CLU_3361587_0_0_6"/>
<gene>
    <name evidence="1" type="ORF">PSYJA_45841</name>
</gene>
<comment type="caution">
    <text evidence="1">The sequence shown here is derived from an EMBL/GenBank/DDBJ whole genome shotgun (WGS) entry which is preliminary data.</text>
</comment>
<name>F3G0J9_PSESX</name>
<evidence type="ECO:0000313" key="1">
    <source>
        <dbReference type="EMBL" id="EGH35991.1"/>
    </source>
</evidence>
<evidence type="ECO:0000313" key="2">
    <source>
        <dbReference type="Proteomes" id="UP000004471"/>
    </source>
</evidence>
<sequence length="36" mass="3625">AALVTANAGQTVAISYVVNRVNGLVQVSGTLALQIL</sequence>
<protein>
    <submittedName>
        <fullName evidence="1">Uncharacterized protein</fullName>
    </submittedName>
</protein>
<accession>F3G0J9</accession>
<dbReference type="Proteomes" id="UP000004471">
    <property type="component" value="Unassembled WGS sequence"/>
</dbReference>
<dbReference type="AlphaFoldDB" id="F3G0J9"/>
<organism evidence="1 2">
    <name type="scientific">Pseudomonas syringae pv. japonica str. M301072</name>
    <dbReference type="NCBI Taxonomy" id="629262"/>
    <lineage>
        <taxon>Bacteria</taxon>
        <taxon>Pseudomonadati</taxon>
        <taxon>Pseudomonadota</taxon>
        <taxon>Gammaproteobacteria</taxon>
        <taxon>Pseudomonadales</taxon>
        <taxon>Pseudomonadaceae</taxon>
        <taxon>Pseudomonas</taxon>
        <taxon>Pseudomonas syringae</taxon>
    </lineage>
</organism>
<proteinExistence type="predicted"/>
<feature type="non-terminal residue" evidence="1">
    <location>
        <position position="36"/>
    </location>
</feature>
<reference evidence="1 2" key="1">
    <citation type="journal article" date="2011" name="PLoS Pathog.">
        <title>Dynamic evolution of pathogenicity revealed by sequencing and comparative genomics of 19 Pseudomonas syringae isolates.</title>
        <authorList>
            <person name="Baltrus D.A."/>
            <person name="Nishimura M.T."/>
            <person name="Romanchuk A."/>
            <person name="Chang J.H."/>
            <person name="Mukhtar M.S."/>
            <person name="Cherkis K."/>
            <person name="Roach J."/>
            <person name="Grant S.R."/>
            <person name="Jones C.D."/>
            <person name="Dangl J.L."/>
        </authorList>
    </citation>
    <scope>NUCLEOTIDE SEQUENCE [LARGE SCALE GENOMIC DNA]</scope>
    <source>
        <strain evidence="2">M301072PT</strain>
    </source>
</reference>
<feature type="non-terminal residue" evidence="1">
    <location>
        <position position="1"/>
    </location>
</feature>